<protein>
    <submittedName>
        <fullName evidence="7">RNA polymerase sigma-70 factor</fullName>
    </submittedName>
</protein>
<dbReference type="InterPro" id="IPR013325">
    <property type="entry name" value="RNA_pol_sigma_r2"/>
</dbReference>
<dbReference type="SUPFAM" id="SSF88659">
    <property type="entry name" value="Sigma3 and sigma4 domains of RNA polymerase sigma factors"/>
    <property type="match status" value="1"/>
</dbReference>
<evidence type="ECO:0000256" key="1">
    <source>
        <dbReference type="ARBA" id="ARBA00010641"/>
    </source>
</evidence>
<feature type="domain" description="RNA polymerase sigma factor 70 region 4 type 2" evidence="6">
    <location>
        <begin position="117"/>
        <end position="169"/>
    </location>
</feature>
<dbReference type="CDD" id="cd06171">
    <property type="entry name" value="Sigma70_r4"/>
    <property type="match status" value="1"/>
</dbReference>
<dbReference type="InterPro" id="IPR039425">
    <property type="entry name" value="RNA_pol_sigma-70-like"/>
</dbReference>
<comment type="similarity">
    <text evidence="1">Belongs to the sigma-70 factor family. ECF subfamily.</text>
</comment>
<evidence type="ECO:0000313" key="8">
    <source>
        <dbReference type="Proteomes" id="UP001485459"/>
    </source>
</evidence>
<evidence type="ECO:0000256" key="2">
    <source>
        <dbReference type="ARBA" id="ARBA00023015"/>
    </source>
</evidence>
<dbReference type="InterPro" id="IPR007627">
    <property type="entry name" value="RNA_pol_sigma70_r2"/>
</dbReference>
<dbReference type="RefSeq" id="WP_341837629.1">
    <property type="nucleotide sequence ID" value="NZ_CP149822.1"/>
</dbReference>
<dbReference type="NCBIfam" id="TIGR02985">
    <property type="entry name" value="Sig70_bacteroi1"/>
    <property type="match status" value="1"/>
</dbReference>
<dbReference type="InterPro" id="IPR036388">
    <property type="entry name" value="WH-like_DNA-bd_sf"/>
</dbReference>
<gene>
    <name evidence="7" type="ORF">WJU16_07100</name>
</gene>
<dbReference type="Pfam" id="PF08281">
    <property type="entry name" value="Sigma70_r4_2"/>
    <property type="match status" value="1"/>
</dbReference>
<evidence type="ECO:0000259" key="5">
    <source>
        <dbReference type="Pfam" id="PF04542"/>
    </source>
</evidence>
<evidence type="ECO:0000256" key="4">
    <source>
        <dbReference type="ARBA" id="ARBA00023163"/>
    </source>
</evidence>
<dbReference type="EMBL" id="CP149822">
    <property type="protein sequence ID" value="WZN42800.1"/>
    <property type="molecule type" value="Genomic_DNA"/>
</dbReference>
<dbReference type="Pfam" id="PF04542">
    <property type="entry name" value="Sigma70_r2"/>
    <property type="match status" value="1"/>
</dbReference>
<dbReference type="SUPFAM" id="SSF88946">
    <property type="entry name" value="Sigma2 domain of RNA polymerase sigma factors"/>
    <property type="match status" value="1"/>
</dbReference>
<proteinExistence type="inferred from homology"/>
<accession>A0ABZ2YU62</accession>
<dbReference type="PANTHER" id="PTHR43133:SF46">
    <property type="entry name" value="RNA POLYMERASE SIGMA-70 FACTOR ECF SUBFAMILY"/>
    <property type="match status" value="1"/>
</dbReference>
<name>A0ABZ2YU62_9BACT</name>
<keyword evidence="3" id="KW-0731">Sigma factor</keyword>
<keyword evidence="8" id="KW-1185">Reference proteome</keyword>
<keyword evidence="4" id="KW-0804">Transcription</keyword>
<keyword evidence="2" id="KW-0805">Transcription regulation</keyword>
<evidence type="ECO:0000256" key="3">
    <source>
        <dbReference type="ARBA" id="ARBA00023082"/>
    </source>
</evidence>
<feature type="domain" description="RNA polymerase sigma-70 region 2" evidence="5">
    <location>
        <begin position="20"/>
        <end position="82"/>
    </location>
</feature>
<reference evidence="8" key="1">
    <citation type="submission" date="2024-03" db="EMBL/GenBank/DDBJ databases">
        <title>Chitinophaga horti sp. nov., isolated from garden soil.</title>
        <authorList>
            <person name="Lee D.S."/>
            <person name="Han D.M."/>
            <person name="Baek J.H."/>
            <person name="Choi D.G."/>
            <person name="Jeon J.H."/>
            <person name="Jeon C.O."/>
        </authorList>
    </citation>
    <scope>NUCLEOTIDE SEQUENCE [LARGE SCALE GENOMIC DNA]</scope>
    <source>
        <strain evidence="8">GPA1</strain>
    </source>
</reference>
<evidence type="ECO:0000259" key="6">
    <source>
        <dbReference type="Pfam" id="PF08281"/>
    </source>
</evidence>
<dbReference type="PANTHER" id="PTHR43133">
    <property type="entry name" value="RNA POLYMERASE ECF-TYPE SIGMA FACTO"/>
    <property type="match status" value="1"/>
</dbReference>
<dbReference type="InterPro" id="IPR014284">
    <property type="entry name" value="RNA_pol_sigma-70_dom"/>
</dbReference>
<dbReference type="Proteomes" id="UP001485459">
    <property type="component" value="Chromosome"/>
</dbReference>
<dbReference type="InterPro" id="IPR013249">
    <property type="entry name" value="RNA_pol_sigma70_r4_t2"/>
</dbReference>
<sequence>MEQLLERIAKNSDQLAFGQLFSYYSDRLIYFATALVRSREEAEEVVADVFVKLWQQRARLLDIHYFQTYLYTAVRNTALNHTSRSVIPYEELEDQHATLMPCVVSPEESLISRENLRQIEQAVNELPLRCRLIFKLVKEDGLSYREVAEVLDISINTVNAQITIALKKLGSAIDLRKPFRLPLARK</sequence>
<organism evidence="7 8">
    <name type="scientific">Chitinophaga pollutisoli</name>
    <dbReference type="NCBI Taxonomy" id="3133966"/>
    <lineage>
        <taxon>Bacteria</taxon>
        <taxon>Pseudomonadati</taxon>
        <taxon>Bacteroidota</taxon>
        <taxon>Chitinophagia</taxon>
        <taxon>Chitinophagales</taxon>
        <taxon>Chitinophagaceae</taxon>
        <taxon>Chitinophaga</taxon>
    </lineage>
</organism>
<dbReference type="InterPro" id="IPR014327">
    <property type="entry name" value="RNA_pol_sigma70_bacteroid"/>
</dbReference>
<dbReference type="Gene3D" id="1.10.10.10">
    <property type="entry name" value="Winged helix-like DNA-binding domain superfamily/Winged helix DNA-binding domain"/>
    <property type="match status" value="1"/>
</dbReference>
<dbReference type="InterPro" id="IPR013324">
    <property type="entry name" value="RNA_pol_sigma_r3/r4-like"/>
</dbReference>
<dbReference type="NCBIfam" id="TIGR02937">
    <property type="entry name" value="sigma70-ECF"/>
    <property type="match status" value="1"/>
</dbReference>
<evidence type="ECO:0000313" key="7">
    <source>
        <dbReference type="EMBL" id="WZN42800.1"/>
    </source>
</evidence>
<dbReference type="Gene3D" id="1.10.1740.10">
    <property type="match status" value="1"/>
</dbReference>